<evidence type="ECO:0000313" key="3">
    <source>
        <dbReference type="Proteomes" id="UP001301442"/>
    </source>
</evidence>
<organism evidence="2 3">
    <name type="scientific">Thalassotalea fonticola</name>
    <dbReference type="NCBI Taxonomy" id="3065649"/>
    <lineage>
        <taxon>Bacteria</taxon>
        <taxon>Pseudomonadati</taxon>
        <taxon>Pseudomonadota</taxon>
        <taxon>Gammaproteobacteria</taxon>
        <taxon>Alteromonadales</taxon>
        <taxon>Colwelliaceae</taxon>
        <taxon>Thalassotalea</taxon>
    </lineage>
</organism>
<keyword evidence="3" id="KW-1185">Reference proteome</keyword>
<reference evidence="2 3" key="1">
    <citation type="submission" date="2023-09" db="EMBL/GenBank/DDBJ databases">
        <authorList>
            <person name="Qi X."/>
        </authorList>
    </citation>
    <scope>NUCLEOTIDE SEQUENCE [LARGE SCALE GENOMIC DNA]</scope>
    <source>
        <strain evidence="2 3">S1-1</strain>
    </source>
</reference>
<sequence length="120" mass="12958">MLKTIPELLKEAGKNVRKVTAEQAFVELAENNGLLIDIREPVEYAAGSAIGAINIPRGLLEMKVLELVKQENTAIYLHCASAVRATLGAESLIRVGYTNVSAINCKFDVIAKVYGSKPMA</sequence>
<evidence type="ECO:0000313" key="2">
    <source>
        <dbReference type="EMBL" id="WOH38496.1"/>
    </source>
</evidence>
<gene>
    <name evidence="2" type="ORF">RI844_04530</name>
</gene>
<dbReference type="Pfam" id="PF00581">
    <property type="entry name" value="Rhodanese"/>
    <property type="match status" value="1"/>
</dbReference>
<dbReference type="PROSITE" id="PS50206">
    <property type="entry name" value="RHODANESE_3"/>
    <property type="match status" value="1"/>
</dbReference>
<protein>
    <submittedName>
        <fullName evidence="2">Rhodanese-like domain-containing protein</fullName>
    </submittedName>
</protein>
<dbReference type="Proteomes" id="UP001301442">
    <property type="component" value="Chromosome"/>
</dbReference>
<dbReference type="RefSeq" id="WP_348397265.1">
    <property type="nucleotide sequence ID" value="NZ_CP136600.1"/>
</dbReference>
<dbReference type="PANTHER" id="PTHR43031">
    <property type="entry name" value="FAD-DEPENDENT OXIDOREDUCTASE"/>
    <property type="match status" value="1"/>
</dbReference>
<dbReference type="InterPro" id="IPR001763">
    <property type="entry name" value="Rhodanese-like_dom"/>
</dbReference>
<dbReference type="Gene3D" id="3.40.250.10">
    <property type="entry name" value="Rhodanese-like domain"/>
    <property type="match status" value="1"/>
</dbReference>
<feature type="domain" description="Rhodanese" evidence="1">
    <location>
        <begin position="29"/>
        <end position="106"/>
    </location>
</feature>
<dbReference type="CDD" id="cd00158">
    <property type="entry name" value="RHOD"/>
    <property type="match status" value="1"/>
</dbReference>
<dbReference type="InterPro" id="IPR050229">
    <property type="entry name" value="GlpE_sulfurtransferase"/>
</dbReference>
<name>A0ABZ0GSZ0_9GAMM</name>
<proteinExistence type="predicted"/>
<dbReference type="PANTHER" id="PTHR43031:SF1">
    <property type="entry name" value="PYRIDINE NUCLEOTIDE-DISULPHIDE OXIDOREDUCTASE"/>
    <property type="match status" value="1"/>
</dbReference>
<evidence type="ECO:0000259" key="1">
    <source>
        <dbReference type="PROSITE" id="PS50206"/>
    </source>
</evidence>
<dbReference type="EMBL" id="CP136600">
    <property type="protein sequence ID" value="WOH38496.1"/>
    <property type="molecule type" value="Genomic_DNA"/>
</dbReference>
<dbReference type="InterPro" id="IPR036873">
    <property type="entry name" value="Rhodanese-like_dom_sf"/>
</dbReference>
<accession>A0ABZ0GSZ0</accession>
<dbReference type="SUPFAM" id="SSF52821">
    <property type="entry name" value="Rhodanese/Cell cycle control phosphatase"/>
    <property type="match status" value="1"/>
</dbReference>
<dbReference type="SMART" id="SM00450">
    <property type="entry name" value="RHOD"/>
    <property type="match status" value="1"/>
</dbReference>